<evidence type="ECO:0000256" key="2">
    <source>
        <dbReference type="PROSITE-ProRule" id="PRU00335"/>
    </source>
</evidence>
<keyword evidence="6" id="KW-1185">Reference proteome</keyword>
<dbReference type="Pfam" id="PF00440">
    <property type="entry name" value="TetR_N"/>
    <property type="match status" value="1"/>
</dbReference>
<organism evidence="5 6">
    <name type="scientific">Catenulispora subtropica</name>
    <dbReference type="NCBI Taxonomy" id="450798"/>
    <lineage>
        <taxon>Bacteria</taxon>
        <taxon>Bacillati</taxon>
        <taxon>Actinomycetota</taxon>
        <taxon>Actinomycetes</taxon>
        <taxon>Catenulisporales</taxon>
        <taxon>Catenulisporaceae</taxon>
        <taxon>Catenulispora</taxon>
    </lineage>
</organism>
<protein>
    <recommendedName>
        <fullName evidence="4">HTH tetR-type domain-containing protein</fullName>
    </recommendedName>
</protein>
<gene>
    <name evidence="5" type="ORF">GCM10009838_12240</name>
</gene>
<proteinExistence type="predicted"/>
<dbReference type="Proteomes" id="UP001499854">
    <property type="component" value="Unassembled WGS sequence"/>
</dbReference>
<dbReference type="SUPFAM" id="SSF48498">
    <property type="entry name" value="Tetracyclin repressor-like, C-terminal domain"/>
    <property type="match status" value="1"/>
</dbReference>
<feature type="compositionally biased region" description="Basic and acidic residues" evidence="3">
    <location>
        <begin position="8"/>
        <end position="29"/>
    </location>
</feature>
<keyword evidence="1 2" id="KW-0238">DNA-binding</keyword>
<dbReference type="InterPro" id="IPR036271">
    <property type="entry name" value="Tet_transcr_reg_TetR-rel_C_sf"/>
</dbReference>
<evidence type="ECO:0000259" key="4">
    <source>
        <dbReference type="PROSITE" id="PS50977"/>
    </source>
</evidence>
<feature type="domain" description="HTH tetR-type" evidence="4">
    <location>
        <begin position="33"/>
        <end position="93"/>
    </location>
</feature>
<dbReference type="RefSeq" id="WP_344655922.1">
    <property type="nucleotide sequence ID" value="NZ_BAAAQM010000004.1"/>
</dbReference>
<accession>A0ABN2QTC9</accession>
<dbReference type="Gene3D" id="1.10.357.10">
    <property type="entry name" value="Tetracycline Repressor, domain 2"/>
    <property type="match status" value="1"/>
</dbReference>
<dbReference type="InterPro" id="IPR050109">
    <property type="entry name" value="HTH-type_TetR-like_transc_reg"/>
</dbReference>
<dbReference type="PANTHER" id="PTHR30055">
    <property type="entry name" value="HTH-TYPE TRANSCRIPTIONAL REGULATOR RUTR"/>
    <property type="match status" value="1"/>
</dbReference>
<sequence length="215" mass="23222">MTCFRPVYTERGEVRRDHPDRHGGSGMRRVEYGTGRQELLEAAIHVVAAQGLRGLTFRSVATEAGVTHGAVQYHFGSWDNLVAEALGFAVKRSIDTAGLKPAGPGFEDFAGALVASIAADPELQAFQFELTLEARRRAELLPTVAKAYDAYRSAVHEALTASGLSDPALSEIIVVALDGLVFQQTVFGDVERTQKALKMLRTMLSVYAETKSAGL</sequence>
<dbReference type="PROSITE" id="PS50977">
    <property type="entry name" value="HTH_TETR_2"/>
    <property type="match status" value="1"/>
</dbReference>
<dbReference type="InterPro" id="IPR001647">
    <property type="entry name" value="HTH_TetR"/>
</dbReference>
<dbReference type="Pfam" id="PF17940">
    <property type="entry name" value="TetR_C_31"/>
    <property type="match status" value="1"/>
</dbReference>
<dbReference type="EMBL" id="BAAAQM010000004">
    <property type="protein sequence ID" value="GAA1957749.1"/>
    <property type="molecule type" value="Genomic_DNA"/>
</dbReference>
<evidence type="ECO:0000256" key="3">
    <source>
        <dbReference type="SAM" id="MobiDB-lite"/>
    </source>
</evidence>
<evidence type="ECO:0000256" key="1">
    <source>
        <dbReference type="ARBA" id="ARBA00023125"/>
    </source>
</evidence>
<reference evidence="5 6" key="1">
    <citation type="journal article" date="2019" name="Int. J. Syst. Evol. Microbiol.">
        <title>The Global Catalogue of Microorganisms (GCM) 10K type strain sequencing project: providing services to taxonomists for standard genome sequencing and annotation.</title>
        <authorList>
            <consortium name="The Broad Institute Genomics Platform"/>
            <consortium name="The Broad Institute Genome Sequencing Center for Infectious Disease"/>
            <person name="Wu L."/>
            <person name="Ma J."/>
        </authorList>
    </citation>
    <scope>NUCLEOTIDE SEQUENCE [LARGE SCALE GENOMIC DNA]</scope>
    <source>
        <strain evidence="5 6">JCM 16013</strain>
    </source>
</reference>
<dbReference type="InterPro" id="IPR009057">
    <property type="entry name" value="Homeodomain-like_sf"/>
</dbReference>
<feature type="region of interest" description="Disordered" evidence="3">
    <location>
        <begin position="1"/>
        <end position="29"/>
    </location>
</feature>
<dbReference type="InterPro" id="IPR041583">
    <property type="entry name" value="TetR_C_31"/>
</dbReference>
<evidence type="ECO:0000313" key="5">
    <source>
        <dbReference type="EMBL" id="GAA1957749.1"/>
    </source>
</evidence>
<dbReference type="PANTHER" id="PTHR30055:SF231">
    <property type="entry name" value="TRANSCRIPTIONAL REGULATORY PROTEIN (PROBABLY DEOR-FAMILY)-RELATED"/>
    <property type="match status" value="1"/>
</dbReference>
<evidence type="ECO:0000313" key="6">
    <source>
        <dbReference type="Proteomes" id="UP001499854"/>
    </source>
</evidence>
<name>A0ABN2QTC9_9ACTN</name>
<dbReference type="SUPFAM" id="SSF46689">
    <property type="entry name" value="Homeodomain-like"/>
    <property type="match status" value="1"/>
</dbReference>
<comment type="caution">
    <text evidence="5">The sequence shown here is derived from an EMBL/GenBank/DDBJ whole genome shotgun (WGS) entry which is preliminary data.</text>
</comment>
<feature type="DNA-binding region" description="H-T-H motif" evidence="2">
    <location>
        <begin position="56"/>
        <end position="75"/>
    </location>
</feature>
<dbReference type="PRINTS" id="PR00455">
    <property type="entry name" value="HTHTETR"/>
</dbReference>